<keyword evidence="2" id="KW-1185">Reference proteome</keyword>
<dbReference type="Proteomes" id="UP001258994">
    <property type="component" value="Chromosome"/>
</dbReference>
<evidence type="ECO:0000313" key="1">
    <source>
        <dbReference type="EMBL" id="WNC74063.1"/>
    </source>
</evidence>
<proteinExistence type="predicted"/>
<organism evidence="1 2">
    <name type="scientific">Thalassotalea psychrophila</name>
    <dbReference type="NCBI Taxonomy" id="3065647"/>
    <lineage>
        <taxon>Bacteria</taxon>
        <taxon>Pseudomonadati</taxon>
        <taxon>Pseudomonadota</taxon>
        <taxon>Gammaproteobacteria</taxon>
        <taxon>Alteromonadales</taxon>
        <taxon>Colwelliaceae</taxon>
        <taxon>Thalassotalea</taxon>
    </lineage>
</organism>
<gene>
    <name evidence="1" type="ORF">RGQ13_08725</name>
</gene>
<dbReference type="EMBL" id="CP134145">
    <property type="protein sequence ID" value="WNC74063.1"/>
    <property type="molecule type" value="Genomic_DNA"/>
</dbReference>
<evidence type="ECO:0000313" key="2">
    <source>
        <dbReference type="Proteomes" id="UP001258994"/>
    </source>
</evidence>
<dbReference type="RefSeq" id="WP_348393172.1">
    <property type="nucleotide sequence ID" value="NZ_CP134145.1"/>
</dbReference>
<name>A0ABY9TZ06_9GAMM</name>
<accession>A0ABY9TZ06</accession>
<reference evidence="2" key="1">
    <citation type="submission" date="2023-09" db="EMBL/GenBank/DDBJ databases">
        <authorList>
            <person name="Li S."/>
            <person name="Li X."/>
            <person name="Zhang C."/>
            <person name="Zhao Z."/>
        </authorList>
    </citation>
    <scope>NUCLEOTIDE SEQUENCE [LARGE SCALE GENOMIC DNA]</scope>
    <source>
        <strain evidence="2">SQ149</strain>
    </source>
</reference>
<sequence>MTTPTQLSHLYYPITTPEAEAFWSSEHKCNTAKAYCAFSPTAAQCNELLKKAGYTAEWRKRVLLAFGQYINDPEMLTIPLSDTDDLYWEEMGIPADLSAFHLTDIIDVLDAP</sequence>
<protein>
    <submittedName>
        <fullName evidence="1">Uncharacterized protein</fullName>
    </submittedName>
</protein>